<evidence type="ECO:0000313" key="3">
    <source>
        <dbReference type="Proteomes" id="UP000299102"/>
    </source>
</evidence>
<dbReference type="Proteomes" id="UP000299102">
    <property type="component" value="Unassembled WGS sequence"/>
</dbReference>
<dbReference type="EMBL" id="BGZK01000025">
    <property type="protein sequence ID" value="GBP07249.1"/>
    <property type="molecule type" value="Genomic_DNA"/>
</dbReference>
<gene>
    <name evidence="2" type="ORF">EVAR_92129_1</name>
</gene>
<accession>A0A4C1SYH5</accession>
<keyword evidence="3" id="KW-1185">Reference proteome</keyword>
<organism evidence="2 3">
    <name type="scientific">Eumeta variegata</name>
    <name type="common">Bagworm moth</name>
    <name type="synonym">Eumeta japonica</name>
    <dbReference type="NCBI Taxonomy" id="151549"/>
    <lineage>
        <taxon>Eukaryota</taxon>
        <taxon>Metazoa</taxon>
        <taxon>Ecdysozoa</taxon>
        <taxon>Arthropoda</taxon>
        <taxon>Hexapoda</taxon>
        <taxon>Insecta</taxon>
        <taxon>Pterygota</taxon>
        <taxon>Neoptera</taxon>
        <taxon>Endopterygota</taxon>
        <taxon>Lepidoptera</taxon>
        <taxon>Glossata</taxon>
        <taxon>Ditrysia</taxon>
        <taxon>Tineoidea</taxon>
        <taxon>Psychidae</taxon>
        <taxon>Oiketicinae</taxon>
        <taxon>Eumeta</taxon>
    </lineage>
</organism>
<evidence type="ECO:0000313" key="2">
    <source>
        <dbReference type="EMBL" id="GBP07249.1"/>
    </source>
</evidence>
<feature type="region of interest" description="Disordered" evidence="1">
    <location>
        <begin position="16"/>
        <end position="36"/>
    </location>
</feature>
<proteinExistence type="predicted"/>
<protein>
    <submittedName>
        <fullName evidence="2">Uncharacterized protein</fullName>
    </submittedName>
</protein>
<sequence>MRIVITISACARPEIAFRPNNGPSHGRTPAPPPPPRAPLDRCRAICIETDLCHGRVFNPRAAGGERNLEPRAIAQYCINKASRTMRFNSSPRGEMLSAKGCTPAGARRARTCSLNKCRATTVRSLLLNLLTVLV</sequence>
<reference evidence="2 3" key="1">
    <citation type="journal article" date="2019" name="Commun. Biol.">
        <title>The bagworm genome reveals a unique fibroin gene that provides high tensile strength.</title>
        <authorList>
            <person name="Kono N."/>
            <person name="Nakamura H."/>
            <person name="Ohtoshi R."/>
            <person name="Tomita M."/>
            <person name="Numata K."/>
            <person name="Arakawa K."/>
        </authorList>
    </citation>
    <scope>NUCLEOTIDE SEQUENCE [LARGE SCALE GENOMIC DNA]</scope>
</reference>
<comment type="caution">
    <text evidence="2">The sequence shown here is derived from an EMBL/GenBank/DDBJ whole genome shotgun (WGS) entry which is preliminary data.</text>
</comment>
<name>A0A4C1SYH5_EUMVA</name>
<dbReference type="AlphaFoldDB" id="A0A4C1SYH5"/>
<evidence type="ECO:0000256" key="1">
    <source>
        <dbReference type="SAM" id="MobiDB-lite"/>
    </source>
</evidence>